<feature type="region of interest" description="Disordered" evidence="1">
    <location>
        <begin position="1"/>
        <end position="23"/>
    </location>
</feature>
<feature type="region of interest" description="Disordered" evidence="1">
    <location>
        <begin position="48"/>
        <end position="82"/>
    </location>
</feature>
<dbReference type="Proteomes" id="UP000004491">
    <property type="component" value="Unassembled WGS sequence"/>
</dbReference>
<dbReference type="AlphaFoldDB" id="G2DA95"/>
<evidence type="ECO:0000256" key="1">
    <source>
        <dbReference type="SAM" id="MobiDB-lite"/>
    </source>
</evidence>
<evidence type="ECO:0000313" key="3">
    <source>
        <dbReference type="Proteomes" id="UP000004491"/>
    </source>
</evidence>
<keyword evidence="3" id="KW-1185">Reference proteome</keyword>
<dbReference type="Gene3D" id="6.10.140.1430">
    <property type="match status" value="1"/>
</dbReference>
<gene>
    <name evidence="2" type="ORF">Rifp1Sym_ai00020</name>
</gene>
<feature type="region of interest" description="Disordered" evidence="1">
    <location>
        <begin position="131"/>
        <end position="173"/>
    </location>
</feature>
<accession>G2DA95</accession>
<feature type="compositionally biased region" description="Polar residues" evidence="1">
    <location>
        <begin position="62"/>
        <end position="82"/>
    </location>
</feature>
<evidence type="ECO:0000313" key="2">
    <source>
        <dbReference type="EMBL" id="EGV52405.1"/>
    </source>
</evidence>
<feature type="compositionally biased region" description="Basic and acidic residues" evidence="1">
    <location>
        <begin position="131"/>
        <end position="143"/>
    </location>
</feature>
<proteinExistence type="predicted"/>
<name>G2DA95_9GAMM</name>
<feature type="compositionally biased region" description="Polar residues" evidence="1">
    <location>
        <begin position="1"/>
        <end position="21"/>
    </location>
</feature>
<comment type="caution">
    <text evidence="2">The sequence shown here is derived from an EMBL/GenBank/DDBJ whole genome shotgun (WGS) entry which is preliminary data.</text>
</comment>
<dbReference type="EMBL" id="AFOC01000009">
    <property type="protein sequence ID" value="EGV52405.1"/>
    <property type="molecule type" value="Genomic_DNA"/>
</dbReference>
<sequence>MSRQKQSFVQIQRSQPPQENQEYPMKIKPASTLLPLVTLLVACSQEGAAQAGAPVQERSMDAPSQLSTEQQSKGSPSLTKQTKAIGESAWQTTKEYSQKVYDAAVDSGSEIYESAKQGASDIGDSIADKSRDVYESTKEKAAEVGRSIGDSASEQYESAKKKGSDAMQELMVR</sequence>
<protein>
    <submittedName>
        <fullName evidence="2">Uncharacterized protein</fullName>
    </submittedName>
</protein>
<reference evidence="2" key="1">
    <citation type="journal article" date="2011" name="ISME J.">
        <title>The endosymbionts of the deep-sea tubeworms Riftia pachyptila and Tevnia jerichonana share an identical physiology as revealed by proteogenomic analyses.</title>
        <authorList>
            <person name="Gardebrecht A."/>
            <person name="Markert S."/>
            <person name="Felbeck H."/>
            <person name="Thuermer A."/>
            <person name="Albrecht D."/>
            <person name="Wollherr A."/>
            <person name="Kabisch J."/>
            <person name="Lehmann R."/>
            <person name="Daniel R."/>
            <person name="Liesegang H."/>
            <person name="Hecker M."/>
            <person name="Sievert S.M."/>
            <person name="Schweder T."/>
        </authorList>
    </citation>
    <scope>NUCLEOTIDE SEQUENCE [LARGE SCALE GENOMIC DNA]</scope>
</reference>
<organism evidence="2 3">
    <name type="scientific">endosymbiont of Riftia pachyptila</name>
    <name type="common">vent Ph05</name>
    <dbReference type="NCBI Taxonomy" id="1048808"/>
    <lineage>
        <taxon>Bacteria</taxon>
        <taxon>Pseudomonadati</taxon>
        <taxon>Pseudomonadota</taxon>
        <taxon>Gammaproteobacteria</taxon>
        <taxon>sulfur-oxidizing symbionts</taxon>
    </lineage>
</organism>